<dbReference type="Pfam" id="PF08508">
    <property type="entry name" value="DUF1746"/>
    <property type="match status" value="1"/>
</dbReference>
<sequence length="228" mass="25213">MHKRYYAQQRKHIMSSLDSLLYQLHVIAFFVSPSIWLLILRCLCQGQCARAREIDPERTLRFYFVIILLFNGYGLWTHATAGASHGRSIILDFVGMPYAPSKLQLLAVDFTIICLQMLLTAIAFENTLPGEDTTQTHEDGAKAPDPPFVINLTFQRVLQRLRESSIPASLAPERDSALPLPNTTPWGLSVAIMRARQARRQAAAMANTLNAGTGAAGNQTVPGGFQSS</sequence>
<dbReference type="EMBL" id="KN880438">
    <property type="protein sequence ID" value="KIY73142.1"/>
    <property type="molecule type" value="Genomic_DNA"/>
</dbReference>
<keyword evidence="1" id="KW-1133">Transmembrane helix</keyword>
<evidence type="ECO:0000313" key="3">
    <source>
        <dbReference type="EMBL" id="KIY73142.1"/>
    </source>
</evidence>
<evidence type="ECO:0000313" key="4">
    <source>
        <dbReference type="Proteomes" id="UP000054007"/>
    </source>
</evidence>
<evidence type="ECO:0000259" key="2">
    <source>
        <dbReference type="Pfam" id="PF08508"/>
    </source>
</evidence>
<reference evidence="3 4" key="1">
    <citation type="journal article" date="2015" name="Fungal Genet. Biol.">
        <title>Evolution of novel wood decay mechanisms in Agaricales revealed by the genome sequences of Fistulina hepatica and Cylindrobasidium torrendii.</title>
        <authorList>
            <person name="Floudas D."/>
            <person name="Held B.W."/>
            <person name="Riley R."/>
            <person name="Nagy L.G."/>
            <person name="Koehler G."/>
            <person name="Ransdell A.S."/>
            <person name="Younus H."/>
            <person name="Chow J."/>
            <person name="Chiniquy J."/>
            <person name="Lipzen A."/>
            <person name="Tritt A."/>
            <person name="Sun H."/>
            <person name="Haridas S."/>
            <person name="LaButti K."/>
            <person name="Ohm R.A."/>
            <person name="Kues U."/>
            <person name="Blanchette R.A."/>
            <person name="Grigoriev I.V."/>
            <person name="Minto R.E."/>
            <person name="Hibbett D.S."/>
        </authorList>
    </citation>
    <scope>NUCLEOTIDE SEQUENCE [LARGE SCALE GENOMIC DNA]</scope>
    <source>
        <strain evidence="3 4">FP15055 ss-10</strain>
    </source>
</reference>
<accession>A0A0D7BRT8</accession>
<name>A0A0D7BRT8_9AGAR</name>
<dbReference type="GO" id="GO:0005783">
    <property type="term" value="C:endoplasmic reticulum"/>
    <property type="evidence" value="ECO:0007669"/>
    <property type="project" value="TreeGrafter"/>
</dbReference>
<organism evidence="3 4">
    <name type="scientific">Cylindrobasidium torrendii FP15055 ss-10</name>
    <dbReference type="NCBI Taxonomy" id="1314674"/>
    <lineage>
        <taxon>Eukaryota</taxon>
        <taxon>Fungi</taxon>
        <taxon>Dikarya</taxon>
        <taxon>Basidiomycota</taxon>
        <taxon>Agaricomycotina</taxon>
        <taxon>Agaricomycetes</taxon>
        <taxon>Agaricomycetidae</taxon>
        <taxon>Agaricales</taxon>
        <taxon>Marasmiineae</taxon>
        <taxon>Physalacriaceae</taxon>
        <taxon>Cylindrobasidium</taxon>
    </lineage>
</organism>
<dbReference type="InterPro" id="IPR038967">
    <property type="entry name" value="Dsc4-like"/>
</dbReference>
<dbReference type="PANTHER" id="PTHR39405">
    <property type="entry name" value="DSC E3 UBIQUITIN LIGASE COMPLEX SUBUNIT 4"/>
    <property type="match status" value="1"/>
</dbReference>
<keyword evidence="4" id="KW-1185">Reference proteome</keyword>
<evidence type="ECO:0000256" key="1">
    <source>
        <dbReference type="SAM" id="Phobius"/>
    </source>
</evidence>
<keyword evidence="1" id="KW-0812">Transmembrane</keyword>
<feature type="transmembrane region" description="Helical" evidence="1">
    <location>
        <begin position="20"/>
        <end position="39"/>
    </location>
</feature>
<dbReference type="GO" id="GO:0044695">
    <property type="term" value="C:Dsc E3 ubiquitin ligase complex"/>
    <property type="evidence" value="ECO:0007669"/>
    <property type="project" value="InterPro"/>
</dbReference>
<feature type="domain" description="DUF1746" evidence="2">
    <location>
        <begin position="16"/>
        <end position="118"/>
    </location>
</feature>
<gene>
    <name evidence="3" type="ORF">CYLTODRAFT_485850</name>
</gene>
<dbReference type="InterPro" id="IPR013715">
    <property type="entry name" value="DUF1746"/>
</dbReference>
<dbReference type="PANTHER" id="PTHR39405:SF1">
    <property type="entry name" value="DSC E3 UBIQUITIN LIGASE COMPLEX SUBUNIT 4"/>
    <property type="match status" value="1"/>
</dbReference>
<dbReference type="GO" id="GO:0032933">
    <property type="term" value="P:SREBP signaling pathway"/>
    <property type="evidence" value="ECO:0007669"/>
    <property type="project" value="InterPro"/>
</dbReference>
<protein>
    <recommendedName>
        <fullName evidence="2">DUF1746 domain-containing protein</fullName>
    </recommendedName>
</protein>
<keyword evidence="1" id="KW-0472">Membrane</keyword>
<dbReference type="Proteomes" id="UP000054007">
    <property type="component" value="Unassembled WGS sequence"/>
</dbReference>
<dbReference type="OrthoDB" id="5428737at2759"/>
<proteinExistence type="predicted"/>
<dbReference type="AlphaFoldDB" id="A0A0D7BRT8"/>
<feature type="transmembrane region" description="Helical" evidence="1">
    <location>
        <begin position="60"/>
        <end position="83"/>
    </location>
</feature>